<dbReference type="AlphaFoldDB" id="A0A1H4LZN9"/>
<dbReference type="Gene3D" id="3.30.310.50">
    <property type="entry name" value="Alpha-D-phosphohexomutase, C-terminal domain"/>
    <property type="match status" value="1"/>
</dbReference>
<dbReference type="PIRSF" id="PIRSF028291">
    <property type="entry name" value="UCP028291"/>
    <property type="match status" value="1"/>
</dbReference>
<evidence type="ECO:0000313" key="2">
    <source>
        <dbReference type="Proteomes" id="UP000199064"/>
    </source>
</evidence>
<dbReference type="RefSeq" id="WP_007006888.1">
    <property type="nucleotide sequence ID" value="NZ_FNSL01000001.1"/>
</dbReference>
<evidence type="ECO:0000313" key="1">
    <source>
        <dbReference type="EMBL" id="SEB76058.1"/>
    </source>
</evidence>
<gene>
    <name evidence="1" type="ORF">SAMN05216452_3070</name>
</gene>
<dbReference type="Proteomes" id="UP000199064">
    <property type="component" value="Unassembled WGS sequence"/>
</dbReference>
<accession>A0A1H4LZN9</accession>
<dbReference type="EMBL" id="FNSL01000001">
    <property type="protein sequence ID" value="SEB76058.1"/>
    <property type="molecule type" value="Genomic_DNA"/>
</dbReference>
<dbReference type="InterPro" id="IPR014543">
    <property type="entry name" value="UCP028291"/>
</dbReference>
<dbReference type="Pfam" id="PF09981">
    <property type="entry name" value="DUF2218"/>
    <property type="match status" value="1"/>
</dbReference>
<protein>
    <recommendedName>
        <fullName evidence="3">2,4-dihydroxyhept-2-ene-1,7-dioic acid aldolase</fullName>
    </recommendedName>
</protein>
<evidence type="ECO:0008006" key="3">
    <source>
        <dbReference type="Google" id="ProtNLM"/>
    </source>
</evidence>
<sequence length="93" mass="10567">MLQSKAVVTTEHASKYLQQLCKHFAHKVSVDYDAARGKVDFPFGDCIMRADEAALTIECSAKTDEELARAQNVIDDHLTRFAWREKPEIAWQA</sequence>
<proteinExistence type="predicted"/>
<reference evidence="2" key="1">
    <citation type="submission" date="2016-10" db="EMBL/GenBank/DDBJ databases">
        <authorList>
            <person name="Varghese N."/>
            <person name="Submissions S."/>
        </authorList>
    </citation>
    <scope>NUCLEOTIDE SEQUENCE [LARGE SCALE GENOMIC DNA]</scope>
    <source>
        <strain evidence="2">ES.061</strain>
    </source>
</reference>
<organism evidence="1 2">
    <name type="scientific">Nitratireductor aquibiodomus</name>
    <dbReference type="NCBI Taxonomy" id="204799"/>
    <lineage>
        <taxon>Bacteria</taxon>
        <taxon>Pseudomonadati</taxon>
        <taxon>Pseudomonadota</taxon>
        <taxon>Alphaproteobacteria</taxon>
        <taxon>Hyphomicrobiales</taxon>
        <taxon>Phyllobacteriaceae</taxon>
        <taxon>Nitratireductor</taxon>
    </lineage>
</organism>
<name>A0A1H4LZN9_9HYPH</name>
<keyword evidence="2" id="KW-1185">Reference proteome</keyword>